<keyword evidence="2" id="KW-0677">Repeat</keyword>
<dbReference type="Pfam" id="PF00400">
    <property type="entry name" value="WD40"/>
    <property type="match status" value="7"/>
</dbReference>
<proteinExistence type="predicted"/>
<organism evidence="4 5">
    <name type="scientific">Carex littledalei</name>
    <dbReference type="NCBI Taxonomy" id="544730"/>
    <lineage>
        <taxon>Eukaryota</taxon>
        <taxon>Viridiplantae</taxon>
        <taxon>Streptophyta</taxon>
        <taxon>Embryophyta</taxon>
        <taxon>Tracheophyta</taxon>
        <taxon>Spermatophyta</taxon>
        <taxon>Magnoliopsida</taxon>
        <taxon>Liliopsida</taxon>
        <taxon>Poales</taxon>
        <taxon>Cyperaceae</taxon>
        <taxon>Cyperoideae</taxon>
        <taxon>Cariceae</taxon>
        <taxon>Carex</taxon>
        <taxon>Carex subgen. Euthyceras</taxon>
    </lineage>
</organism>
<evidence type="ECO:0000256" key="3">
    <source>
        <dbReference type="PROSITE-ProRule" id="PRU00221"/>
    </source>
</evidence>
<dbReference type="SMART" id="SM00320">
    <property type="entry name" value="WD40"/>
    <property type="match status" value="7"/>
</dbReference>
<dbReference type="InterPro" id="IPR019775">
    <property type="entry name" value="WD40_repeat_CS"/>
</dbReference>
<protein>
    <submittedName>
        <fullName evidence="4">WD repeat-containing protein 61</fullName>
    </submittedName>
</protein>
<evidence type="ECO:0000256" key="2">
    <source>
        <dbReference type="ARBA" id="ARBA00022737"/>
    </source>
</evidence>
<evidence type="ECO:0000313" key="5">
    <source>
        <dbReference type="Proteomes" id="UP000623129"/>
    </source>
</evidence>
<name>A0A833RD88_9POAL</name>
<dbReference type="InterPro" id="IPR051510">
    <property type="entry name" value="SKI8"/>
</dbReference>
<dbReference type="InterPro" id="IPR020472">
    <property type="entry name" value="WD40_PAC1"/>
</dbReference>
<evidence type="ECO:0000313" key="4">
    <source>
        <dbReference type="EMBL" id="KAF3336232.1"/>
    </source>
</evidence>
<dbReference type="InterPro" id="IPR001680">
    <property type="entry name" value="WD40_rpt"/>
</dbReference>
<dbReference type="SUPFAM" id="SSF50978">
    <property type="entry name" value="WD40 repeat-like"/>
    <property type="match status" value="1"/>
</dbReference>
<sequence>MKLSGIKSAESCHDDSIWAAAWVPPSTSRATSLLLTGSLDESVRLWHSDDLSSAAPPSRGHSLGVVSLAAHPSGSLAAATSLDSLVRVFDVDTAASVALLEAAPSEAWGLQFNPKGTLLAVAGGGSATVKLWDTATWQLVDTLAVPRPEGARPDRPAPSGIPTGNFILAVAWSPDGRRLACSSYDGSVAVFDTARAKLLHHLSGHHMPVRSLVFSPVDPRVLFTGSDDSHVHMYDADGRSLVAAMSGHAGGVSSVDASPDGAALATGSADRTVRLWDVGMRAAVQTMANHTDHVWGVAFRPDTSGAGTRAAGRLASVSDDRSISLYDHS</sequence>
<dbReference type="PANTHER" id="PTHR44090">
    <property type="entry name" value="WD REPEAT-CONTAINING PROTEIN 61"/>
    <property type="match status" value="1"/>
</dbReference>
<keyword evidence="5" id="KW-1185">Reference proteome</keyword>
<dbReference type="Gene3D" id="2.130.10.10">
    <property type="entry name" value="YVTN repeat-like/Quinoprotein amine dehydrogenase"/>
    <property type="match status" value="1"/>
</dbReference>
<dbReference type="PROSITE" id="PS50082">
    <property type="entry name" value="WD_REPEATS_2"/>
    <property type="match status" value="4"/>
</dbReference>
<dbReference type="PROSITE" id="PS00678">
    <property type="entry name" value="WD_REPEATS_1"/>
    <property type="match status" value="1"/>
</dbReference>
<feature type="repeat" description="WD" evidence="3">
    <location>
        <begin position="167"/>
        <end position="201"/>
    </location>
</feature>
<dbReference type="InterPro" id="IPR036322">
    <property type="entry name" value="WD40_repeat_dom_sf"/>
</dbReference>
<dbReference type="CDD" id="cd00200">
    <property type="entry name" value="WD40"/>
    <property type="match status" value="1"/>
</dbReference>
<dbReference type="AlphaFoldDB" id="A0A833RD88"/>
<dbReference type="PRINTS" id="PR00320">
    <property type="entry name" value="GPROTEINBRPT"/>
</dbReference>
<feature type="repeat" description="WD" evidence="3">
    <location>
        <begin position="58"/>
        <end position="99"/>
    </location>
</feature>
<feature type="repeat" description="WD" evidence="3">
    <location>
        <begin position="245"/>
        <end position="286"/>
    </location>
</feature>
<feature type="repeat" description="WD" evidence="3">
    <location>
        <begin position="202"/>
        <end position="244"/>
    </location>
</feature>
<dbReference type="EMBL" id="SWLB01000007">
    <property type="protein sequence ID" value="KAF3336232.1"/>
    <property type="molecule type" value="Genomic_DNA"/>
</dbReference>
<comment type="caution">
    <text evidence="4">The sequence shown here is derived from an EMBL/GenBank/DDBJ whole genome shotgun (WGS) entry which is preliminary data.</text>
</comment>
<dbReference type="Proteomes" id="UP000623129">
    <property type="component" value="Unassembled WGS sequence"/>
</dbReference>
<keyword evidence="1 3" id="KW-0853">WD repeat</keyword>
<evidence type="ECO:0000256" key="1">
    <source>
        <dbReference type="ARBA" id="ARBA00022574"/>
    </source>
</evidence>
<gene>
    <name evidence="4" type="ORF">FCM35_KLT18818</name>
</gene>
<dbReference type="PANTHER" id="PTHR44090:SF1">
    <property type="entry name" value="SUPERKILLER COMPLEX PROTEIN 8"/>
    <property type="match status" value="1"/>
</dbReference>
<dbReference type="GO" id="GO:0016593">
    <property type="term" value="C:Cdc73/Paf1 complex"/>
    <property type="evidence" value="ECO:0007669"/>
    <property type="project" value="TreeGrafter"/>
</dbReference>
<dbReference type="OrthoDB" id="538223at2759"/>
<reference evidence="4" key="1">
    <citation type="submission" date="2020-01" db="EMBL/GenBank/DDBJ databases">
        <title>Genome sequence of Kobresia littledalei, the first chromosome-level genome in the family Cyperaceae.</title>
        <authorList>
            <person name="Qu G."/>
        </authorList>
    </citation>
    <scope>NUCLEOTIDE SEQUENCE</scope>
    <source>
        <strain evidence="4">C.B.Clarke</strain>
        <tissue evidence="4">Leaf</tissue>
    </source>
</reference>
<dbReference type="PROSITE" id="PS50294">
    <property type="entry name" value="WD_REPEATS_REGION"/>
    <property type="match status" value="1"/>
</dbReference>
<accession>A0A833RD88</accession>
<dbReference type="InterPro" id="IPR015943">
    <property type="entry name" value="WD40/YVTN_repeat-like_dom_sf"/>
</dbReference>